<dbReference type="PANTHER" id="PTHR35007">
    <property type="entry name" value="INTEGRAL MEMBRANE PROTEIN-RELATED"/>
    <property type="match status" value="1"/>
</dbReference>
<organism evidence="8 9">
    <name type="scientific">Bowdeniella nasicola</name>
    <dbReference type="NCBI Taxonomy" id="208480"/>
    <lineage>
        <taxon>Bacteria</taxon>
        <taxon>Bacillati</taxon>
        <taxon>Actinomycetota</taxon>
        <taxon>Actinomycetes</taxon>
        <taxon>Actinomycetales</taxon>
        <taxon>Actinomycetaceae</taxon>
        <taxon>Bowdeniella</taxon>
    </lineage>
</organism>
<sequence>MGVMVGLLAGAGVLLIWSALSYPYQGPKQRDTRLRRLLIDAGFARVRPASFLAVCFILAMIAAATVLMFTTGIIVSLFAAGAAAAAPYLWIRSRARRNREEITGVWPEVIESLLAGIRSGLPLAEAVSALGVSGPPATRPGFEEFSRTLHMSGRIDDALDAMKDRFADPVADRVAEALRVAKDVGGHDIGNLLRSLISTLRSEQRTRGELLARQSWTVNGARLAAAAPWLILLLLCMRPENARAFDSAAGALVLAGGAVLTVIAHHLMTVIGRLPAEQRSLV</sequence>
<evidence type="ECO:0000313" key="9">
    <source>
        <dbReference type="Proteomes" id="UP000185628"/>
    </source>
</evidence>
<dbReference type="EMBL" id="MQVR01000048">
    <property type="protein sequence ID" value="OKL53642.1"/>
    <property type="molecule type" value="Genomic_DNA"/>
</dbReference>
<keyword evidence="2" id="KW-1003">Cell membrane</keyword>
<comment type="caution">
    <text evidence="8">The sequence shown here is derived from an EMBL/GenBank/DDBJ whole genome shotgun (WGS) entry which is preliminary data.</text>
</comment>
<evidence type="ECO:0000256" key="6">
    <source>
        <dbReference type="SAM" id="Phobius"/>
    </source>
</evidence>
<dbReference type="Pfam" id="PF00482">
    <property type="entry name" value="T2SSF"/>
    <property type="match status" value="1"/>
</dbReference>
<dbReference type="Proteomes" id="UP000185628">
    <property type="component" value="Unassembled WGS sequence"/>
</dbReference>
<proteinExistence type="predicted"/>
<comment type="subcellular location">
    <subcellularLocation>
        <location evidence="1">Cell membrane</location>
        <topology evidence="1">Multi-pass membrane protein</topology>
    </subcellularLocation>
</comment>
<reference evidence="9" key="1">
    <citation type="submission" date="2016-12" db="EMBL/GenBank/DDBJ databases">
        <authorList>
            <person name="Meng X."/>
        </authorList>
    </citation>
    <scope>NUCLEOTIDE SEQUENCE [LARGE SCALE GENOMIC DNA]</scope>
    <source>
        <strain evidence="9">DSM 19116</strain>
    </source>
</reference>
<name>A0A1Q5Q1S5_9ACTO</name>
<feature type="transmembrane region" description="Helical" evidence="6">
    <location>
        <begin position="216"/>
        <end position="235"/>
    </location>
</feature>
<dbReference type="GO" id="GO:0005886">
    <property type="term" value="C:plasma membrane"/>
    <property type="evidence" value="ECO:0007669"/>
    <property type="project" value="UniProtKB-SubCell"/>
</dbReference>
<keyword evidence="3 6" id="KW-0812">Transmembrane</keyword>
<evidence type="ECO:0000259" key="7">
    <source>
        <dbReference type="Pfam" id="PF00482"/>
    </source>
</evidence>
<evidence type="ECO:0000256" key="5">
    <source>
        <dbReference type="ARBA" id="ARBA00023136"/>
    </source>
</evidence>
<evidence type="ECO:0000313" key="8">
    <source>
        <dbReference type="EMBL" id="OKL53642.1"/>
    </source>
</evidence>
<evidence type="ECO:0000256" key="1">
    <source>
        <dbReference type="ARBA" id="ARBA00004651"/>
    </source>
</evidence>
<feature type="transmembrane region" description="Helical" evidence="6">
    <location>
        <begin position="73"/>
        <end position="91"/>
    </location>
</feature>
<keyword evidence="9" id="KW-1185">Reference proteome</keyword>
<keyword evidence="5 6" id="KW-0472">Membrane</keyword>
<protein>
    <recommendedName>
        <fullName evidence="7">Type II secretion system protein GspF domain-containing protein</fullName>
    </recommendedName>
</protein>
<dbReference type="InterPro" id="IPR018076">
    <property type="entry name" value="T2SS_GspF_dom"/>
</dbReference>
<feature type="transmembrane region" description="Helical" evidence="6">
    <location>
        <begin position="6"/>
        <end position="25"/>
    </location>
</feature>
<evidence type="ECO:0000256" key="4">
    <source>
        <dbReference type="ARBA" id="ARBA00022989"/>
    </source>
</evidence>
<evidence type="ECO:0000256" key="2">
    <source>
        <dbReference type="ARBA" id="ARBA00022475"/>
    </source>
</evidence>
<feature type="transmembrane region" description="Helical" evidence="6">
    <location>
        <begin position="247"/>
        <end position="271"/>
    </location>
</feature>
<gene>
    <name evidence="8" type="ORF">BSZ39_08450</name>
</gene>
<feature type="transmembrane region" description="Helical" evidence="6">
    <location>
        <begin position="46"/>
        <end position="67"/>
    </location>
</feature>
<feature type="domain" description="Type II secretion system protein GspF" evidence="7">
    <location>
        <begin position="111"/>
        <end position="234"/>
    </location>
</feature>
<keyword evidence="4 6" id="KW-1133">Transmembrane helix</keyword>
<evidence type="ECO:0000256" key="3">
    <source>
        <dbReference type="ARBA" id="ARBA00022692"/>
    </source>
</evidence>
<dbReference type="AlphaFoldDB" id="A0A1Q5Q1S5"/>
<accession>A0A1Q5Q1S5</accession>
<dbReference type="PANTHER" id="PTHR35007:SF4">
    <property type="entry name" value="CONSERVED TRANSMEMBRANE PROTEIN-RELATED"/>
    <property type="match status" value="1"/>
</dbReference>